<dbReference type="AlphaFoldDB" id="A0A931I4X5"/>
<comment type="caution">
    <text evidence="7">The sequence shown here is derived from an EMBL/GenBank/DDBJ whole genome shotgun (WGS) entry which is preliminary data.</text>
</comment>
<sequence>MSHHSCYALPSSLLDIVVVDASKPMQMMMRSMLSGLKARRIRFFDFAEDALEAMLIEPPNLIITDWKLAGISGYQLLRTIRFRHMAPLSFVPVLFVSSDATRRVVERALLAGAQQFLVKPVSPAVLTDRVHRILRDSRQYQLTENGHYVITGVAEALDAQRVRAETLENARLFHDRSFRRIVSAQATVDRILQRPLPATGDEPAPATASPPPHGAPAASPPAAVEAVSADRKPATKKETKPAAKKEAQGQAAGTAARLPKPLPKPALRPARRRTHRTSSAFAAVRTGY</sequence>
<dbReference type="Gene3D" id="3.40.50.2300">
    <property type="match status" value="1"/>
</dbReference>
<dbReference type="PROSITE" id="PS50110">
    <property type="entry name" value="RESPONSE_REGULATORY"/>
    <property type="match status" value="1"/>
</dbReference>
<accession>A0A931I4X5</accession>
<feature type="compositionally biased region" description="Low complexity" evidence="5">
    <location>
        <begin position="248"/>
        <end position="259"/>
    </location>
</feature>
<dbReference type="PANTHER" id="PTHR44591:SF3">
    <property type="entry name" value="RESPONSE REGULATORY DOMAIN-CONTAINING PROTEIN"/>
    <property type="match status" value="1"/>
</dbReference>
<dbReference type="RefSeq" id="WP_197313061.1">
    <property type="nucleotide sequence ID" value="NZ_JADZLT010000056.1"/>
</dbReference>
<evidence type="ECO:0000256" key="5">
    <source>
        <dbReference type="SAM" id="MobiDB-lite"/>
    </source>
</evidence>
<feature type="compositionally biased region" description="Low complexity" evidence="5">
    <location>
        <begin position="215"/>
        <end position="227"/>
    </location>
</feature>
<evidence type="ECO:0000256" key="2">
    <source>
        <dbReference type="ARBA" id="ARBA00023015"/>
    </source>
</evidence>
<evidence type="ECO:0000313" key="7">
    <source>
        <dbReference type="EMBL" id="MBH0239997.1"/>
    </source>
</evidence>
<dbReference type="InterPro" id="IPR001789">
    <property type="entry name" value="Sig_transdc_resp-reg_receiver"/>
</dbReference>
<keyword evidence="1 4" id="KW-0597">Phosphoprotein</keyword>
<dbReference type="InterPro" id="IPR050595">
    <property type="entry name" value="Bact_response_regulator"/>
</dbReference>
<keyword evidence="2" id="KW-0805">Transcription regulation</keyword>
<keyword evidence="8" id="KW-1185">Reference proteome</keyword>
<feature type="modified residue" description="4-aspartylphosphate" evidence="4">
    <location>
        <position position="65"/>
    </location>
</feature>
<dbReference type="EMBL" id="JADZLT010000056">
    <property type="protein sequence ID" value="MBH0239997.1"/>
    <property type="molecule type" value="Genomic_DNA"/>
</dbReference>
<feature type="compositionally biased region" description="Basic and acidic residues" evidence="5">
    <location>
        <begin position="228"/>
        <end position="247"/>
    </location>
</feature>
<dbReference type="Proteomes" id="UP000631694">
    <property type="component" value="Unassembled WGS sequence"/>
</dbReference>
<gene>
    <name evidence="7" type="ORF">I5731_19405</name>
</gene>
<dbReference type="GO" id="GO:0000160">
    <property type="term" value="P:phosphorelay signal transduction system"/>
    <property type="evidence" value="ECO:0007669"/>
    <property type="project" value="InterPro"/>
</dbReference>
<dbReference type="InterPro" id="IPR011006">
    <property type="entry name" value="CheY-like_superfamily"/>
</dbReference>
<evidence type="ECO:0000313" key="8">
    <source>
        <dbReference type="Proteomes" id="UP000631694"/>
    </source>
</evidence>
<reference evidence="7" key="1">
    <citation type="submission" date="2020-12" db="EMBL/GenBank/DDBJ databases">
        <title>Methylobrevis albus sp. nov., isolated from fresh water lack sediment.</title>
        <authorList>
            <person name="Zou Q."/>
        </authorList>
    </citation>
    <scope>NUCLEOTIDE SEQUENCE</scope>
    <source>
        <strain evidence="7">L22</strain>
    </source>
</reference>
<feature type="domain" description="Response regulatory" evidence="6">
    <location>
        <begin position="15"/>
        <end position="134"/>
    </location>
</feature>
<dbReference type="SUPFAM" id="SSF52172">
    <property type="entry name" value="CheY-like"/>
    <property type="match status" value="1"/>
</dbReference>
<evidence type="ECO:0000256" key="1">
    <source>
        <dbReference type="ARBA" id="ARBA00022553"/>
    </source>
</evidence>
<name>A0A931I4X5_9HYPH</name>
<evidence type="ECO:0000256" key="4">
    <source>
        <dbReference type="PROSITE-ProRule" id="PRU00169"/>
    </source>
</evidence>
<organism evidence="7 8">
    <name type="scientific">Methylobrevis albus</name>
    <dbReference type="NCBI Taxonomy" id="2793297"/>
    <lineage>
        <taxon>Bacteria</taxon>
        <taxon>Pseudomonadati</taxon>
        <taxon>Pseudomonadota</taxon>
        <taxon>Alphaproteobacteria</taxon>
        <taxon>Hyphomicrobiales</taxon>
        <taxon>Pleomorphomonadaceae</taxon>
        <taxon>Methylobrevis</taxon>
    </lineage>
</organism>
<feature type="region of interest" description="Disordered" evidence="5">
    <location>
        <begin position="192"/>
        <end position="288"/>
    </location>
</feature>
<keyword evidence="3" id="KW-0804">Transcription</keyword>
<evidence type="ECO:0000256" key="3">
    <source>
        <dbReference type="ARBA" id="ARBA00023163"/>
    </source>
</evidence>
<dbReference type="SMART" id="SM00448">
    <property type="entry name" value="REC"/>
    <property type="match status" value="1"/>
</dbReference>
<dbReference type="PANTHER" id="PTHR44591">
    <property type="entry name" value="STRESS RESPONSE REGULATOR PROTEIN 1"/>
    <property type="match status" value="1"/>
</dbReference>
<evidence type="ECO:0000259" key="6">
    <source>
        <dbReference type="PROSITE" id="PS50110"/>
    </source>
</evidence>
<protein>
    <submittedName>
        <fullName evidence="7">Response regulator</fullName>
    </submittedName>
</protein>
<dbReference type="Pfam" id="PF00072">
    <property type="entry name" value="Response_reg"/>
    <property type="match status" value="1"/>
</dbReference>
<proteinExistence type="predicted"/>